<keyword evidence="2" id="KW-1003">Cell membrane</keyword>
<gene>
    <name evidence="7" type="ordered locus">Calag_0240</name>
</gene>
<feature type="transmembrane region" description="Helical" evidence="6">
    <location>
        <begin position="55"/>
        <end position="76"/>
    </location>
</feature>
<sequence>MDRVEYGKKYLELLLVIGEILVAIIISITVIIASFQTFVMLGSMVKVSIPNKSTILELIDTAILLLLALDLLRTVIIGIMEKEIPIKNIIEAAMIVIVREMIVNTLENSSPIYLIYLSLSFVMVSVSMIFIMKYSKS</sequence>
<evidence type="ECO:0000256" key="4">
    <source>
        <dbReference type="ARBA" id="ARBA00022989"/>
    </source>
</evidence>
<dbReference type="Proteomes" id="UP000010469">
    <property type="component" value="Chromosome"/>
</dbReference>
<dbReference type="Pfam" id="PF06146">
    <property type="entry name" value="PsiE"/>
    <property type="match status" value="1"/>
</dbReference>
<proteinExistence type="predicted"/>
<keyword evidence="5 6" id="KW-0472">Membrane</keyword>
<dbReference type="HOGENOM" id="CLU_1860606_0_0_2"/>
<protein>
    <submittedName>
        <fullName evidence="7">Phosphate-starvation-inducible E</fullName>
    </submittedName>
</protein>
<dbReference type="RefSeq" id="WP_015231920.1">
    <property type="nucleotide sequence ID" value="NC_019791.1"/>
</dbReference>
<dbReference type="InterPro" id="IPR020948">
    <property type="entry name" value="P_starv_induced_PsiE-like"/>
</dbReference>
<name>L0AA71_CALLD</name>
<keyword evidence="4 6" id="KW-1133">Transmembrane helix</keyword>
<dbReference type="eggNOG" id="arCOG13718">
    <property type="taxonomic scope" value="Archaea"/>
</dbReference>
<accession>L0AA71</accession>
<feature type="transmembrane region" description="Helical" evidence="6">
    <location>
        <begin position="112"/>
        <end position="132"/>
    </location>
</feature>
<evidence type="ECO:0000313" key="7">
    <source>
        <dbReference type="EMBL" id="AFZ70022.1"/>
    </source>
</evidence>
<dbReference type="STRING" id="1056495.Calag_0240"/>
<dbReference type="InParanoid" id="L0AA71"/>
<evidence type="ECO:0000256" key="5">
    <source>
        <dbReference type="ARBA" id="ARBA00023136"/>
    </source>
</evidence>
<evidence type="ECO:0000313" key="8">
    <source>
        <dbReference type="Proteomes" id="UP000010469"/>
    </source>
</evidence>
<organism evidence="7 8">
    <name type="scientific">Caldisphaera lagunensis (strain DSM 15908 / JCM 11604 / ANMR 0165 / IC-154)</name>
    <dbReference type="NCBI Taxonomy" id="1056495"/>
    <lineage>
        <taxon>Archaea</taxon>
        <taxon>Thermoproteota</taxon>
        <taxon>Thermoprotei</taxon>
        <taxon>Acidilobales</taxon>
        <taxon>Caldisphaeraceae</taxon>
        <taxon>Caldisphaera</taxon>
    </lineage>
</organism>
<evidence type="ECO:0000256" key="1">
    <source>
        <dbReference type="ARBA" id="ARBA00004651"/>
    </source>
</evidence>
<comment type="subcellular location">
    <subcellularLocation>
        <location evidence="1">Cell membrane</location>
        <topology evidence="1">Multi-pass membrane protein</topology>
    </subcellularLocation>
</comment>
<dbReference type="GO" id="GO:0005886">
    <property type="term" value="C:plasma membrane"/>
    <property type="evidence" value="ECO:0007669"/>
    <property type="project" value="UniProtKB-SubCell"/>
</dbReference>
<dbReference type="GeneID" id="14211500"/>
<keyword evidence="3 6" id="KW-0812">Transmembrane</keyword>
<keyword evidence="8" id="KW-1185">Reference proteome</keyword>
<dbReference type="EMBL" id="CP003378">
    <property type="protein sequence ID" value="AFZ70022.1"/>
    <property type="molecule type" value="Genomic_DNA"/>
</dbReference>
<feature type="transmembrane region" description="Helical" evidence="6">
    <location>
        <begin position="12"/>
        <end position="35"/>
    </location>
</feature>
<evidence type="ECO:0000256" key="6">
    <source>
        <dbReference type="SAM" id="Phobius"/>
    </source>
</evidence>
<dbReference type="KEGG" id="clg:Calag_0240"/>
<evidence type="ECO:0000256" key="3">
    <source>
        <dbReference type="ARBA" id="ARBA00022692"/>
    </source>
</evidence>
<reference evidence="8" key="1">
    <citation type="submission" date="2012-03" db="EMBL/GenBank/DDBJ databases">
        <title>Complete genome of Caldisphaera lagunensis DSM 15908.</title>
        <authorList>
            <person name="Lucas S."/>
            <person name="Copeland A."/>
            <person name="Lapidus A."/>
            <person name="Glavina del Rio T."/>
            <person name="Dalin E."/>
            <person name="Tice H."/>
            <person name="Bruce D."/>
            <person name="Goodwin L."/>
            <person name="Pitluck S."/>
            <person name="Peters L."/>
            <person name="Mikhailova N."/>
            <person name="Teshima H."/>
            <person name="Kyrpides N."/>
            <person name="Mavromatis K."/>
            <person name="Ivanova N."/>
            <person name="Brettin T."/>
            <person name="Detter J.C."/>
            <person name="Han C."/>
            <person name="Larimer F."/>
            <person name="Land M."/>
            <person name="Hauser L."/>
            <person name="Markowitz V."/>
            <person name="Cheng J.-F."/>
            <person name="Hugenholtz P."/>
            <person name="Woyke T."/>
            <person name="Wu D."/>
            <person name="Spring S."/>
            <person name="Schroeder M."/>
            <person name="Brambilla E."/>
            <person name="Klenk H.-P."/>
            <person name="Eisen J.A."/>
        </authorList>
    </citation>
    <scope>NUCLEOTIDE SEQUENCE [LARGE SCALE GENOMIC DNA]</scope>
    <source>
        <strain evidence="8">DSM 15908 / JCM 11604 / IC-154</strain>
    </source>
</reference>
<evidence type="ECO:0000256" key="2">
    <source>
        <dbReference type="ARBA" id="ARBA00022475"/>
    </source>
</evidence>
<dbReference type="AlphaFoldDB" id="L0AA71"/>